<dbReference type="GeneID" id="75918067"/>
<evidence type="ECO:0000313" key="3">
    <source>
        <dbReference type="Proteomes" id="UP001206595"/>
    </source>
</evidence>
<accession>A0AAD5H7B7</accession>
<reference evidence="2" key="2">
    <citation type="journal article" date="2022" name="Proc. Natl. Acad. Sci. U.S.A.">
        <title>Diploid-dominant life cycles characterize the early evolution of Fungi.</title>
        <authorList>
            <person name="Amses K.R."/>
            <person name="Simmons D.R."/>
            <person name="Longcore J.E."/>
            <person name="Mondo S.J."/>
            <person name="Seto K."/>
            <person name="Jeronimo G.H."/>
            <person name="Bonds A.E."/>
            <person name="Quandt C.A."/>
            <person name="Davis W.J."/>
            <person name="Chang Y."/>
            <person name="Federici B.A."/>
            <person name="Kuo A."/>
            <person name="LaButti K."/>
            <person name="Pangilinan J."/>
            <person name="Andreopoulos W."/>
            <person name="Tritt A."/>
            <person name="Riley R."/>
            <person name="Hundley H."/>
            <person name="Johnson J."/>
            <person name="Lipzen A."/>
            <person name="Barry K."/>
            <person name="Lang B.F."/>
            <person name="Cuomo C.A."/>
            <person name="Buchler N.E."/>
            <person name="Grigoriev I.V."/>
            <person name="Spatafora J.W."/>
            <person name="Stajich J.E."/>
            <person name="James T.Y."/>
        </authorList>
    </citation>
    <scope>NUCLEOTIDE SEQUENCE</scope>
    <source>
        <strain evidence="2">AG</strain>
    </source>
</reference>
<dbReference type="EMBL" id="MU621018">
    <property type="protein sequence ID" value="KAI8574967.1"/>
    <property type="molecule type" value="Genomic_DNA"/>
</dbReference>
<proteinExistence type="predicted"/>
<sequence length="94" mass="10692">MGIDKMTELSCAQPSDLRQYWQRLNDPTLELRRRQSPWSIGPNFGLLIRHGAWMAFWKADIPHQARTYSPPSSGPRRSRSTRLPTSIAGLTLAS</sequence>
<dbReference type="AlphaFoldDB" id="A0AAD5H7B7"/>
<gene>
    <name evidence="2" type="ORF">K450DRAFT_263945</name>
</gene>
<name>A0AAD5H7B7_UMBRA</name>
<feature type="region of interest" description="Disordered" evidence="1">
    <location>
        <begin position="66"/>
        <end position="94"/>
    </location>
</feature>
<dbReference type="RefSeq" id="XP_051439973.1">
    <property type="nucleotide sequence ID" value="XM_051592725.1"/>
</dbReference>
<comment type="caution">
    <text evidence="2">The sequence shown here is derived from an EMBL/GenBank/DDBJ whole genome shotgun (WGS) entry which is preliminary data.</text>
</comment>
<organism evidence="2 3">
    <name type="scientific">Umbelopsis ramanniana AG</name>
    <dbReference type="NCBI Taxonomy" id="1314678"/>
    <lineage>
        <taxon>Eukaryota</taxon>
        <taxon>Fungi</taxon>
        <taxon>Fungi incertae sedis</taxon>
        <taxon>Mucoromycota</taxon>
        <taxon>Mucoromycotina</taxon>
        <taxon>Umbelopsidomycetes</taxon>
        <taxon>Umbelopsidales</taxon>
        <taxon>Umbelopsidaceae</taxon>
        <taxon>Umbelopsis</taxon>
    </lineage>
</organism>
<feature type="compositionally biased region" description="Low complexity" evidence="1">
    <location>
        <begin position="66"/>
        <end position="86"/>
    </location>
</feature>
<reference evidence="2" key="1">
    <citation type="submission" date="2021-06" db="EMBL/GenBank/DDBJ databases">
        <authorList>
            <consortium name="DOE Joint Genome Institute"/>
            <person name="Mondo S.J."/>
            <person name="Amses K.R."/>
            <person name="Simmons D.R."/>
            <person name="Longcore J.E."/>
            <person name="Seto K."/>
            <person name="Alves G.H."/>
            <person name="Bonds A.E."/>
            <person name="Quandt C.A."/>
            <person name="Davis W.J."/>
            <person name="Chang Y."/>
            <person name="Letcher P.M."/>
            <person name="Powell M.J."/>
            <person name="Kuo A."/>
            <person name="Labutti K."/>
            <person name="Pangilinan J."/>
            <person name="Andreopoulos W."/>
            <person name="Tritt A."/>
            <person name="Riley R."/>
            <person name="Hundley H."/>
            <person name="Johnson J."/>
            <person name="Lipzen A."/>
            <person name="Barry K."/>
            <person name="Berbee M.L."/>
            <person name="Buchler N.E."/>
            <person name="Grigoriev I.V."/>
            <person name="Spatafora J.W."/>
            <person name="Stajich J.E."/>
            <person name="James T.Y."/>
        </authorList>
    </citation>
    <scope>NUCLEOTIDE SEQUENCE</scope>
    <source>
        <strain evidence="2">AG</strain>
    </source>
</reference>
<evidence type="ECO:0000313" key="2">
    <source>
        <dbReference type="EMBL" id="KAI8574967.1"/>
    </source>
</evidence>
<protein>
    <submittedName>
        <fullName evidence="2">Uncharacterized protein</fullName>
    </submittedName>
</protein>
<dbReference type="Proteomes" id="UP001206595">
    <property type="component" value="Unassembled WGS sequence"/>
</dbReference>
<evidence type="ECO:0000256" key="1">
    <source>
        <dbReference type="SAM" id="MobiDB-lite"/>
    </source>
</evidence>
<keyword evidence="3" id="KW-1185">Reference proteome</keyword>